<accession>A0AAW9SD02</accession>
<sequence length="81" mass="8754">MAILNTMLFAMIYLVIIGFLLSQTIAKPRNNRDNNDGDQGGDGGWDNSDDVPPLDLPPGVYILPPDVEDPSKSPIEDDALA</sequence>
<gene>
    <name evidence="3" type="ORF">AAG747_20610</name>
</gene>
<name>A0AAW9SD02_9BACT</name>
<keyword evidence="2" id="KW-0812">Transmembrane</keyword>
<dbReference type="EMBL" id="JBDKWZ010000013">
    <property type="protein sequence ID" value="MEN7550333.1"/>
    <property type="molecule type" value="Genomic_DNA"/>
</dbReference>
<feature type="region of interest" description="Disordered" evidence="1">
    <location>
        <begin position="27"/>
        <end position="81"/>
    </location>
</feature>
<organism evidence="3 4">
    <name type="scientific">Rapidithrix thailandica</name>
    <dbReference type="NCBI Taxonomy" id="413964"/>
    <lineage>
        <taxon>Bacteria</taxon>
        <taxon>Pseudomonadati</taxon>
        <taxon>Bacteroidota</taxon>
        <taxon>Cytophagia</taxon>
        <taxon>Cytophagales</taxon>
        <taxon>Flammeovirgaceae</taxon>
        <taxon>Rapidithrix</taxon>
    </lineage>
</organism>
<dbReference type="Proteomes" id="UP001403385">
    <property type="component" value="Unassembled WGS sequence"/>
</dbReference>
<comment type="caution">
    <text evidence="3">The sequence shown here is derived from an EMBL/GenBank/DDBJ whole genome shotgun (WGS) entry which is preliminary data.</text>
</comment>
<reference evidence="3 4" key="1">
    <citation type="submission" date="2024-04" db="EMBL/GenBank/DDBJ databases">
        <title>Novel genus in family Flammeovirgaceae.</title>
        <authorList>
            <person name="Nguyen T.H."/>
            <person name="Vuong T.Q."/>
            <person name="Le H."/>
            <person name="Kim S.-G."/>
        </authorList>
    </citation>
    <scope>NUCLEOTIDE SEQUENCE [LARGE SCALE GENOMIC DNA]</scope>
    <source>
        <strain evidence="3 4">JCM 23209</strain>
    </source>
</reference>
<keyword evidence="2" id="KW-1133">Transmembrane helix</keyword>
<keyword evidence="2" id="KW-0472">Membrane</keyword>
<proteinExistence type="predicted"/>
<dbReference type="RefSeq" id="WP_346823115.1">
    <property type="nucleotide sequence ID" value="NZ_JBDKWZ010000013.1"/>
</dbReference>
<protein>
    <submittedName>
        <fullName evidence="3">Uncharacterized protein</fullName>
    </submittedName>
</protein>
<feature type="transmembrane region" description="Helical" evidence="2">
    <location>
        <begin position="6"/>
        <end position="26"/>
    </location>
</feature>
<keyword evidence="4" id="KW-1185">Reference proteome</keyword>
<evidence type="ECO:0000256" key="2">
    <source>
        <dbReference type="SAM" id="Phobius"/>
    </source>
</evidence>
<dbReference type="AlphaFoldDB" id="A0AAW9SD02"/>
<evidence type="ECO:0000313" key="4">
    <source>
        <dbReference type="Proteomes" id="UP001403385"/>
    </source>
</evidence>
<evidence type="ECO:0000256" key="1">
    <source>
        <dbReference type="SAM" id="MobiDB-lite"/>
    </source>
</evidence>
<evidence type="ECO:0000313" key="3">
    <source>
        <dbReference type="EMBL" id="MEN7550333.1"/>
    </source>
</evidence>